<protein>
    <submittedName>
        <fullName evidence="2">Uncharacterized protein</fullName>
    </submittedName>
</protein>
<feature type="compositionally biased region" description="Acidic residues" evidence="1">
    <location>
        <begin position="252"/>
        <end position="262"/>
    </location>
</feature>
<keyword evidence="3" id="KW-1185">Reference proteome</keyword>
<gene>
    <name evidence="2" type="ORF">TWF696_008846</name>
</gene>
<dbReference type="AlphaFoldDB" id="A0AAV9UDI9"/>
<accession>A0AAV9UDI9</accession>
<dbReference type="Proteomes" id="UP001375240">
    <property type="component" value="Unassembled WGS sequence"/>
</dbReference>
<evidence type="ECO:0000313" key="3">
    <source>
        <dbReference type="Proteomes" id="UP001375240"/>
    </source>
</evidence>
<comment type="caution">
    <text evidence="2">The sequence shown here is derived from an EMBL/GenBank/DDBJ whole genome shotgun (WGS) entry which is preliminary data.</text>
</comment>
<evidence type="ECO:0000256" key="1">
    <source>
        <dbReference type="SAM" id="MobiDB-lite"/>
    </source>
</evidence>
<dbReference type="EMBL" id="JAVHNQ010000008">
    <property type="protein sequence ID" value="KAK6340520.1"/>
    <property type="molecule type" value="Genomic_DNA"/>
</dbReference>
<proteinExistence type="predicted"/>
<evidence type="ECO:0000313" key="2">
    <source>
        <dbReference type="EMBL" id="KAK6340520.1"/>
    </source>
</evidence>
<name>A0AAV9UDI9_9PEZI</name>
<sequence>MSGPSFVVFAESYDAADFSRLLGTIVIDPCRPLDNYAPALASKSPLPFIDDYRLNVNRDTVNVIKTKALRETSAATTLVTLFSLGKDWAKSNTYELKSDDIKTISIQQKPAAFEALKDSHGEELTELLRKYGPIGYMLVGFKSANNPDIRTEYKAGKENSAGFSTEGIITAATGIPFAGDVGIEVSKAQSVKSALQSSLEGERVFAGQYIKIALRPKIQRVQESKARFRIGRVPLYQGMASFPTEKMVFSDSSDDSDDEAGEGDATHEADILY</sequence>
<feature type="compositionally biased region" description="Basic and acidic residues" evidence="1">
    <location>
        <begin position="264"/>
        <end position="273"/>
    </location>
</feature>
<organism evidence="2 3">
    <name type="scientific">Orbilia brochopaga</name>
    <dbReference type="NCBI Taxonomy" id="3140254"/>
    <lineage>
        <taxon>Eukaryota</taxon>
        <taxon>Fungi</taxon>
        <taxon>Dikarya</taxon>
        <taxon>Ascomycota</taxon>
        <taxon>Pezizomycotina</taxon>
        <taxon>Orbiliomycetes</taxon>
        <taxon>Orbiliales</taxon>
        <taxon>Orbiliaceae</taxon>
        <taxon>Orbilia</taxon>
    </lineage>
</organism>
<reference evidence="2 3" key="1">
    <citation type="submission" date="2019-10" db="EMBL/GenBank/DDBJ databases">
        <authorList>
            <person name="Palmer J.M."/>
        </authorList>
    </citation>
    <scope>NUCLEOTIDE SEQUENCE [LARGE SCALE GENOMIC DNA]</scope>
    <source>
        <strain evidence="2 3">TWF696</strain>
    </source>
</reference>
<feature type="region of interest" description="Disordered" evidence="1">
    <location>
        <begin position="249"/>
        <end position="273"/>
    </location>
</feature>